<reference evidence="3" key="1">
    <citation type="submission" date="2021-09" db="EMBL/GenBank/DDBJ databases">
        <authorList>
            <consortium name="AG Swart"/>
            <person name="Singh M."/>
            <person name="Singh A."/>
            <person name="Seah K."/>
            <person name="Emmerich C."/>
        </authorList>
    </citation>
    <scope>NUCLEOTIDE SEQUENCE</scope>
    <source>
        <strain evidence="3">ATCC30299</strain>
    </source>
</reference>
<evidence type="ECO:0000256" key="2">
    <source>
        <dbReference type="SAM" id="MobiDB-lite"/>
    </source>
</evidence>
<dbReference type="Proteomes" id="UP001162131">
    <property type="component" value="Unassembled WGS sequence"/>
</dbReference>
<keyword evidence="1" id="KW-0175">Coiled coil</keyword>
<evidence type="ECO:0000313" key="3">
    <source>
        <dbReference type="EMBL" id="CAG9333750.1"/>
    </source>
</evidence>
<proteinExistence type="predicted"/>
<organism evidence="3 4">
    <name type="scientific">Blepharisma stoltei</name>
    <dbReference type="NCBI Taxonomy" id="1481888"/>
    <lineage>
        <taxon>Eukaryota</taxon>
        <taxon>Sar</taxon>
        <taxon>Alveolata</taxon>
        <taxon>Ciliophora</taxon>
        <taxon>Postciliodesmatophora</taxon>
        <taxon>Heterotrichea</taxon>
        <taxon>Heterotrichida</taxon>
        <taxon>Blepharismidae</taxon>
        <taxon>Blepharisma</taxon>
    </lineage>
</organism>
<feature type="coiled-coil region" evidence="1">
    <location>
        <begin position="46"/>
        <end position="118"/>
    </location>
</feature>
<feature type="coiled-coil region" evidence="1">
    <location>
        <begin position="337"/>
        <end position="371"/>
    </location>
</feature>
<feature type="coiled-coil region" evidence="1">
    <location>
        <begin position="208"/>
        <end position="279"/>
    </location>
</feature>
<feature type="region of interest" description="Disordered" evidence="2">
    <location>
        <begin position="1"/>
        <end position="27"/>
    </location>
</feature>
<accession>A0AAU9K9X8</accession>
<evidence type="ECO:0000313" key="4">
    <source>
        <dbReference type="Proteomes" id="UP001162131"/>
    </source>
</evidence>
<dbReference type="EMBL" id="CAJZBQ010000057">
    <property type="protein sequence ID" value="CAG9333750.1"/>
    <property type="molecule type" value="Genomic_DNA"/>
</dbReference>
<feature type="compositionally biased region" description="Basic residues" evidence="2">
    <location>
        <begin position="1"/>
        <end position="19"/>
    </location>
</feature>
<name>A0AAU9K9X8_9CILI</name>
<protein>
    <submittedName>
        <fullName evidence="3">Uncharacterized protein</fullName>
    </submittedName>
</protein>
<evidence type="ECO:0000256" key="1">
    <source>
        <dbReference type="SAM" id="Coils"/>
    </source>
</evidence>
<sequence>MKKASKTRKRSTSAKKRRSVSKDSDEETLVNILNKRAESDRGILISQEQMEDFKKSKQALKEAQAKLNLSSQEIASLQHENFQLKQTLHRNESEIHALQRLHEEDQNRSRELSSLQNQTHSIDEQNSIAKLQIALSDTQSVLAYKTATAKRHLTIVSQLLQKQTDYIAEIGLLSPTKKGLSSNLWEITQCVESAIKVLEQDSRDSSISADIELENQKLRREIQNLKKKEENIETYRIALEKMKEQTQNLREKMKEVKSAEELKRILEEKDTKIDSLGREKNMLNDHIKVLQCSLTEQCSLIEQLKEVIATLTPKSSKNTTRESPKKETYEEIIPDVYEGEINQERELQNEIASLDQEILELQSSLQRALNR</sequence>
<dbReference type="AlphaFoldDB" id="A0AAU9K9X8"/>
<comment type="caution">
    <text evidence="3">The sequence shown here is derived from an EMBL/GenBank/DDBJ whole genome shotgun (WGS) entry which is preliminary data.</text>
</comment>
<gene>
    <name evidence="3" type="ORF">BSTOLATCC_MIC59566</name>
</gene>
<keyword evidence="4" id="KW-1185">Reference proteome</keyword>